<accession>A0A2T1DZC0</accession>
<organism evidence="2 3">
    <name type="scientific">Stenomitos frigidus ULC18</name>
    <dbReference type="NCBI Taxonomy" id="2107698"/>
    <lineage>
        <taxon>Bacteria</taxon>
        <taxon>Bacillati</taxon>
        <taxon>Cyanobacteriota</taxon>
        <taxon>Cyanophyceae</taxon>
        <taxon>Leptolyngbyales</taxon>
        <taxon>Leptolyngbyaceae</taxon>
        <taxon>Stenomitos</taxon>
    </lineage>
</organism>
<dbReference type="Gene3D" id="3.40.30.10">
    <property type="entry name" value="Glutaredoxin"/>
    <property type="match status" value="1"/>
</dbReference>
<keyword evidence="3" id="KW-1185">Reference proteome</keyword>
<evidence type="ECO:0000259" key="1">
    <source>
        <dbReference type="PROSITE" id="PS51352"/>
    </source>
</evidence>
<dbReference type="Proteomes" id="UP000239576">
    <property type="component" value="Unassembled WGS sequence"/>
</dbReference>
<gene>
    <name evidence="2" type="ORF">C7B82_21760</name>
</gene>
<reference evidence="2 3" key="2">
    <citation type="submission" date="2018-03" db="EMBL/GenBank/DDBJ databases">
        <title>The ancient ancestry and fast evolution of plastids.</title>
        <authorList>
            <person name="Moore K.R."/>
            <person name="Magnabosco C."/>
            <person name="Momper L."/>
            <person name="Gold D.A."/>
            <person name="Bosak T."/>
            <person name="Fournier G.P."/>
        </authorList>
    </citation>
    <scope>NUCLEOTIDE SEQUENCE [LARGE SCALE GENOMIC DNA]</scope>
    <source>
        <strain evidence="2 3">ULC18</strain>
    </source>
</reference>
<dbReference type="CDD" id="cd02970">
    <property type="entry name" value="PRX_like2"/>
    <property type="match status" value="1"/>
</dbReference>
<dbReference type="PROSITE" id="PS51352">
    <property type="entry name" value="THIOREDOXIN_2"/>
    <property type="match status" value="1"/>
</dbReference>
<dbReference type="GO" id="GO:0016209">
    <property type="term" value="F:antioxidant activity"/>
    <property type="evidence" value="ECO:0007669"/>
    <property type="project" value="InterPro"/>
</dbReference>
<evidence type="ECO:0000313" key="2">
    <source>
        <dbReference type="EMBL" id="PSB25822.1"/>
    </source>
</evidence>
<sequence length="185" mass="20593">MRLNPKDAAKPFHVEDVHGQSIALQDYAGKKLLLAFFRHAACPLCNLRVHQLIQSYPALQANGVEILAFFESPQDKILKYVGKQDAPFPIVADPTLKIYRLYGVETSVIGMLRGLFRFADFSEAARKDLMFFNPHNDIALLPADFLINPDLSIHTAYYGRDIGDHLDLSVIHAFAGLNAASRAIA</sequence>
<dbReference type="InterPro" id="IPR013766">
    <property type="entry name" value="Thioredoxin_domain"/>
</dbReference>
<dbReference type="EMBL" id="PVWK01000120">
    <property type="protein sequence ID" value="PSB25822.1"/>
    <property type="molecule type" value="Genomic_DNA"/>
</dbReference>
<dbReference type="RefSeq" id="WP_106258559.1">
    <property type="nucleotide sequence ID" value="NZ_CAWNSW010000061.1"/>
</dbReference>
<feature type="domain" description="Thioredoxin" evidence="1">
    <location>
        <begin position="3"/>
        <end position="176"/>
    </location>
</feature>
<protein>
    <recommendedName>
        <fullName evidence="1">Thioredoxin domain-containing protein</fullName>
    </recommendedName>
</protein>
<dbReference type="GO" id="GO:0016491">
    <property type="term" value="F:oxidoreductase activity"/>
    <property type="evidence" value="ECO:0007669"/>
    <property type="project" value="InterPro"/>
</dbReference>
<comment type="caution">
    <text evidence="2">The sequence shown here is derived from an EMBL/GenBank/DDBJ whole genome shotgun (WGS) entry which is preliminary data.</text>
</comment>
<proteinExistence type="predicted"/>
<dbReference type="SUPFAM" id="SSF52833">
    <property type="entry name" value="Thioredoxin-like"/>
    <property type="match status" value="1"/>
</dbReference>
<dbReference type="InterPro" id="IPR036249">
    <property type="entry name" value="Thioredoxin-like_sf"/>
</dbReference>
<evidence type="ECO:0000313" key="3">
    <source>
        <dbReference type="Proteomes" id="UP000239576"/>
    </source>
</evidence>
<dbReference type="InterPro" id="IPR000866">
    <property type="entry name" value="AhpC/TSA"/>
</dbReference>
<name>A0A2T1DZC0_9CYAN</name>
<reference evidence="3" key="1">
    <citation type="submission" date="2018-02" db="EMBL/GenBank/DDBJ databases">
        <authorList>
            <person name="Moore K."/>
            <person name="Momper L."/>
        </authorList>
    </citation>
    <scope>NUCLEOTIDE SEQUENCE [LARGE SCALE GENOMIC DNA]</scope>
    <source>
        <strain evidence="3">ULC18</strain>
    </source>
</reference>
<dbReference type="OrthoDB" id="9809746at2"/>
<dbReference type="Pfam" id="PF00578">
    <property type="entry name" value="AhpC-TSA"/>
    <property type="match status" value="1"/>
</dbReference>
<dbReference type="AlphaFoldDB" id="A0A2T1DZC0"/>